<dbReference type="RefSeq" id="XP_016467325.1">
    <property type="nucleotide sequence ID" value="XM_016611839.1"/>
</dbReference>
<reference evidence="2" key="1">
    <citation type="submission" date="2025-08" db="UniProtKB">
        <authorList>
            <consortium name="RefSeq"/>
        </authorList>
    </citation>
    <scope>IDENTIFICATION</scope>
</reference>
<sequence>MGVVGKAGDWTFKAFSAGLGVATIFFAASFSLNVYRGLSWHNRQSPRVFPKQPFYAFGVEVRGLRRKDLKSCSSKNDGFRRPTLLPHVASRGHNISSESFYIKIT</sequence>
<dbReference type="PANTHER" id="PTHR38525">
    <property type="entry name" value="OS03G0824500 PROTEIN"/>
    <property type="match status" value="1"/>
</dbReference>
<dbReference type="AlphaFoldDB" id="A0A1S3ZSE1"/>
<keyword evidence="1" id="KW-1133">Transmembrane helix</keyword>
<keyword evidence="1" id="KW-0472">Membrane</keyword>
<organism evidence="2">
    <name type="scientific">Nicotiana tabacum</name>
    <name type="common">Common tobacco</name>
    <dbReference type="NCBI Taxonomy" id="4097"/>
    <lineage>
        <taxon>Eukaryota</taxon>
        <taxon>Viridiplantae</taxon>
        <taxon>Streptophyta</taxon>
        <taxon>Embryophyta</taxon>
        <taxon>Tracheophyta</taxon>
        <taxon>Spermatophyta</taxon>
        <taxon>Magnoliopsida</taxon>
        <taxon>eudicotyledons</taxon>
        <taxon>Gunneridae</taxon>
        <taxon>Pentapetalae</taxon>
        <taxon>asterids</taxon>
        <taxon>lamiids</taxon>
        <taxon>Solanales</taxon>
        <taxon>Solanaceae</taxon>
        <taxon>Nicotianoideae</taxon>
        <taxon>Nicotianeae</taxon>
        <taxon>Nicotiana</taxon>
    </lineage>
</organism>
<protein>
    <submittedName>
        <fullName evidence="2">Uncharacterized protein isoform X1</fullName>
    </submittedName>
</protein>
<dbReference type="PANTHER" id="PTHR38525:SF2">
    <property type="match status" value="1"/>
</dbReference>
<accession>A0A1S3ZSE1</accession>
<feature type="transmembrane region" description="Helical" evidence="1">
    <location>
        <begin position="12"/>
        <end position="35"/>
    </location>
</feature>
<evidence type="ECO:0000256" key="1">
    <source>
        <dbReference type="SAM" id="Phobius"/>
    </source>
</evidence>
<gene>
    <name evidence="2" type="primary">LOC107789963</name>
</gene>
<dbReference type="OrthoDB" id="760831at2759"/>
<evidence type="ECO:0000313" key="2">
    <source>
        <dbReference type="RefSeq" id="XP_016467325.1"/>
    </source>
</evidence>
<name>A0A1S3ZSE1_TOBAC</name>
<dbReference type="PaxDb" id="4097-A0A1S3ZSE1"/>
<dbReference type="KEGG" id="nta:107789963"/>
<proteinExistence type="predicted"/>
<keyword evidence="1" id="KW-0812">Transmembrane</keyword>